<dbReference type="AlphaFoldDB" id="A0A0C2M4B5"/>
<proteinExistence type="predicted"/>
<dbReference type="EMBL" id="JWZT01005204">
    <property type="protein sequence ID" value="KII61870.1"/>
    <property type="molecule type" value="Genomic_DNA"/>
</dbReference>
<protein>
    <submittedName>
        <fullName evidence="1">Uncharacterized protein</fullName>
    </submittedName>
</protein>
<organism evidence="1 2">
    <name type="scientific">Thelohanellus kitauei</name>
    <name type="common">Myxosporean</name>
    <dbReference type="NCBI Taxonomy" id="669202"/>
    <lineage>
        <taxon>Eukaryota</taxon>
        <taxon>Metazoa</taxon>
        <taxon>Cnidaria</taxon>
        <taxon>Myxozoa</taxon>
        <taxon>Myxosporea</taxon>
        <taxon>Bivalvulida</taxon>
        <taxon>Platysporina</taxon>
        <taxon>Myxobolidae</taxon>
        <taxon>Thelohanellus</taxon>
    </lineage>
</organism>
<evidence type="ECO:0000313" key="2">
    <source>
        <dbReference type="Proteomes" id="UP000031668"/>
    </source>
</evidence>
<evidence type="ECO:0000313" key="1">
    <source>
        <dbReference type="EMBL" id="KII61870.1"/>
    </source>
</evidence>
<keyword evidence="2" id="KW-1185">Reference proteome</keyword>
<reference evidence="1 2" key="1">
    <citation type="journal article" date="2014" name="Genome Biol. Evol.">
        <title>The genome of the myxosporean Thelohanellus kitauei shows adaptations to nutrient acquisition within its fish host.</title>
        <authorList>
            <person name="Yang Y."/>
            <person name="Xiong J."/>
            <person name="Zhou Z."/>
            <person name="Huo F."/>
            <person name="Miao W."/>
            <person name="Ran C."/>
            <person name="Liu Y."/>
            <person name="Zhang J."/>
            <person name="Feng J."/>
            <person name="Wang M."/>
            <person name="Wang M."/>
            <person name="Wang L."/>
            <person name="Yao B."/>
        </authorList>
    </citation>
    <scope>NUCLEOTIDE SEQUENCE [LARGE SCALE GENOMIC DNA]</scope>
    <source>
        <strain evidence="1">Wuqing</strain>
    </source>
</reference>
<sequence>MTPERKTRDFSWSKAVIIGNALNLINICQLEQGLFLKANMITNLSHSIAISETTTIIVIPNHFGLVDIYSRVEVDEEKLCRQKFNVGRVIDGQWVVGGICRETKDVFFVPCPDNKRNSICLIDIISRNRICGGKLNDRYRTLIHVRMEAFFIIFASSSGGKNILLILRSQCWCF</sequence>
<gene>
    <name evidence="1" type="ORF">RF11_00315</name>
</gene>
<accession>A0A0C2M4B5</accession>
<comment type="caution">
    <text evidence="1">The sequence shown here is derived from an EMBL/GenBank/DDBJ whole genome shotgun (WGS) entry which is preliminary data.</text>
</comment>
<dbReference type="Proteomes" id="UP000031668">
    <property type="component" value="Unassembled WGS sequence"/>
</dbReference>
<name>A0A0C2M4B5_THEKT</name>